<organism evidence="2 3">
    <name type="scientific">Peiella sedimenti</name>
    <dbReference type="NCBI Taxonomy" id="3061083"/>
    <lineage>
        <taxon>Bacteria</taxon>
        <taxon>Pseudomonadati</taxon>
        <taxon>Pseudomonadota</taxon>
        <taxon>Alphaproteobacteria</taxon>
        <taxon>Caulobacterales</taxon>
        <taxon>Caulobacteraceae</taxon>
        <taxon>Peiella</taxon>
    </lineage>
</organism>
<sequence>MATETKTEAKIENKTAETVKAAADTARKTAEKAQAASVNAFRDGMDRSLNAMGELTAASKRNLEAAVESATAATRGFEALNTEALAWGKKSWEDGVNTAQALASARSVQEVVELQTAWAKSASEAYMAELNRMTEIMTASVKDTFRPINERMTATVERFQAAR</sequence>
<accession>A0ABT8SIQ1</accession>
<dbReference type="Pfam" id="PF09361">
    <property type="entry name" value="Phasin_2"/>
    <property type="match status" value="1"/>
</dbReference>
<dbReference type="InterPro" id="IPR018968">
    <property type="entry name" value="Phasin"/>
</dbReference>
<proteinExistence type="predicted"/>
<dbReference type="NCBIfam" id="TIGR01841">
    <property type="entry name" value="phasin"/>
    <property type="match status" value="1"/>
</dbReference>
<dbReference type="Proteomes" id="UP001169063">
    <property type="component" value="Unassembled WGS sequence"/>
</dbReference>
<protein>
    <submittedName>
        <fullName evidence="2">TIGR01841 family phasin</fullName>
    </submittedName>
</protein>
<feature type="domain" description="Phasin" evidence="1">
    <location>
        <begin position="54"/>
        <end position="152"/>
    </location>
</feature>
<comment type="caution">
    <text evidence="2">The sequence shown here is derived from an EMBL/GenBank/DDBJ whole genome shotgun (WGS) entry which is preliminary data.</text>
</comment>
<evidence type="ECO:0000259" key="1">
    <source>
        <dbReference type="Pfam" id="PF09361"/>
    </source>
</evidence>
<gene>
    <name evidence="2" type="primary">phaP</name>
    <name evidence="2" type="ORF">Q0812_03345</name>
</gene>
<evidence type="ECO:0000313" key="2">
    <source>
        <dbReference type="EMBL" id="MDO1558461.1"/>
    </source>
</evidence>
<reference evidence="2" key="1">
    <citation type="submission" date="2023-07" db="EMBL/GenBank/DDBJ databases">
        <title>Brevundimonas soil sp. nov., isolated from the soil of chemical plant.</title>
        <authorList>
            <person name="Wu N."/>
        </authorList>
    </citation>
    <scope>NUCLEOTIDE SEQUENCE</scope>
    <source>
        <strain evidence="2">XZ-24</strain>
    </source>
</reference>
<dbReference type="EMBL" id="JAUKTR010000001">
    <property type="protein sequence ID" value="MDO1558461.1"/>
    <property type="molecule type" value="Genomic_DNA"/>
</dbReference>
<evidence type="ECO:0000313" key="3">
    <source>
        <dbReference type="Proteomes" id="UP001169063"/>
    </source>
</evidence>
<dbReference type="RefSeq" id="WP_302108873.1">
    <property type="nucleotide sequence ID" value="NZ_JAUKTR010000001.1"/>
</dbReference>
<dbReference type="InterPro" id="IPR010127">
    <property type="entry name" value="Phasin_subfam-1"/>
</dbReference>
<name>A0ABT8SIQ1_9CAUL</name>
<keyword evidence="3" id="KW-1185">Reference proteome</keyword>